<keyword evidence="1" id="KW-1133">Transmembrane helix</keyword>
<gene>
    <name evidence="2" type="ORF">GIB67_042705</name>
</gene>
<name>A0A7J7NDH3_9MAGN</name>
<evidence type="ECO:0000313" key="2">
    <source>
        <dbReference type="EMBL" id="KAF6165289.1"/>
    </source>
</evidence>
<evidence type="ECO:0000313" key="3">
    <source>
        <dbReference type="Proteomes" id="UP000541444"/>
    </source>
</evidence>
<protein>
    <submittedName>
        <fullName evidence="2">Uncharacterized protein</fullName>
    </submittedName>
</protein>
<accession>A0A7J7NDH3</accession>
<proteinExistence type="predicted"/>
<sequence length="87" mass="10147">MWREIKFNADRVARRAITLPIRTTEGYFRGLISLQLFRALENLGQDYIRINGEGSNMGVFLAGMCFIFFFFLSMKFIFSCNFSAKKI</sequence>
<feature type="transmembrane region" description="Helical" evidence="1">
    <location>
        <begin position="57"/>
        <end position="78"/>
    </location>
</feature>
<reference evidence="2 3" key="1">
    <citation type="journal article" date="2020" name="IScience">
        <title>Genome Sequencing of the Endangered Kingdonia uniflora (Circaeasteraceae, Ranunculales) Reveals Potential Mechanisms of Evolutionary Specialization.</title>
        <authorList>
            <person name="Sun Y."/>
            <person name="Deng T."/>
            <person name="Zhang A."/>
            <person name="Moore M.J."/>
            <person name="Landis J.B."/>
            <person name="Lin N."/>
            <person name="Zhang H."/>
            <person name="Zhang X."/>
            <person name="Huang J."/>
            <person name="Zhang X."/>
            <person name="Sun H."/>
            <person name="Wang H."/>
        </authorList>
    </citation>
    <scope>NUCLEOTIDE SEQUENCE [LARGE SCALE GENOMIC DNA]</scope>
    <source>
        <strain evidence="2">TB1705</strain>
        <tissue evidence="2">Leaf</tissue>
    </source>
</reference>
<keyword evidence="1" id="KW-0812">Transmembrane</keyword>
<dbReference type="AlphaFoldDB" id="A0A7J7NDH3"/>
<keyword evidence="1" id="KW-0472">Membrane</keyword>
<comment type="caution">
    <text evidence="2">The sequence shown here is derived from an EMBL/GenBank/DDBJ whole genome shotgun (WGS) entry which is preliminary data.</text>
</comment>
<dbReference type="EMBL" id="JACGCM010000855">
    <property type="protein sequence ID" value="KAF6165289.1"/>
    <property type="molecule type" value="Genomic_DNA"/>
</dbReference>
<dbReference type="Proteomes" id="UP000541444">
    <property type="component" value="Unassembled WGS sequence"/>
</dbReference>
<organism evidence="2 3">
    <name type="scientific">Kingdonia uniflora</name>
    <dbReference type="NCBI Taxonomy" id="39325"/>
    <lineage>
        <taxon>Eukaryota</taxon>
        <taxon>Viridiplantae</taxon>
        <taxon>Streptophyta</taxon>
        <taxon>Embryophyta</taxon>
        <taxon>Tracheophyta</taxon>
        <taxon>Spermatophyta</taxon>
        <taxon>Magnoliopsida</taxon>
        <taxon>Ranunculales</taxon>
        <taxon>Circaeasteraceae</taxon>
        <taxon>Kingdonia</taxon>
    </lineage>
</organism>
<keyword evidence="3" id="KW-1185">Reference proteome</keyword>
<evidence type="ECO:0000256" key="1">
    <source>
        <dbReference type="SAM" id="Phobius"/>
    </source>
</evidence>